<dbReference type="AlphaFoldDB" id="B7AP30"/>
<evidence type="ECO:0000313" key="2">
    <source>
        <dbReference type="EMBL" id="EEC58304.1"/>
    </source>
</evidence>
<dbReference type="Proteomes" id="UP000003136">
    <property type="component" value="Unassembled WGS sequence"/>
</dbReference>
<organism evidence="2 3">
    <name type="scientific">[Bacteroides] pectinophilus ATCC 43243</name>
    <dbReference type="NCBI Taxonomy" id="483218"/>
    <lineage>
        <taxon>Bacteria</taxon>
        <taxon>Bacillati</taxon>
        <taxon>Bacillota</taxon>
        <taxon>Clostridia</taxon>
        <taxon>Eubacteriales</taxon>
    </lineage>
</organism>
<gene>
    <name evidence="2" type="ORF">BACPEC_00434</name>
</gene>
<keyword evidence="1" id="KW-1133">Transmembrane helix</keyword>
<sequence length="147" mass="16076">MRLRGSITVENAVIVPLFVIITVSLIMLDLYIHDNLIAKSTALKLGVKAEMELSDYAVMSGADRNIVKKNICDAGQIYAAEKTISMRNVRLEVQDGKKMVSVVCYGNTPDMISRITKKHNVSAGADITVNSPPEFIRLINAAKNIIG</sequence>
<keyword evidence="1" id="KW-0812">Transmembrane</keyword>
<dbReference type="eggNOG" id="ENOG5033H2M">
    <property type="taxonomic scope" value="Bacteria"/>
</dbReference>
<comment type="caution">
    <text evidence="2">The sequence shown here is derived from an EMBL/GenBank/DDBJ whole genome shotgun (WGS) entry which is preliminary data.</text>
</comment>
<reference evidence="2 3" key="2">
    <citation type="submission" date="2008-11" db="EMBL/GenBank/DDBJ databases">
        <authorList>
            <person name="Fulton L."/>
            <person name="Clifton S."/>
            <person name="Fulton B."/>
            <person name="Xu J."/>
            <person name="Minx P."/>
            <person name="Pepin K.H."/>
            <person name="Johnson M."/>
            <person name="Bhonagiri V."/>
            <person name="Nash W.E."/>
            <person name="Mardis E.R."/>
            <person name="Wilson R.K."/>
        </authorList>
    </citation>
    <scope>NUCLEOTIDE SEQUENCE [LARGE SCALE GENOMIC DNA]</scope>
    <source>
        <strain evidence="2 3">ATCC 43243</strain>
    </source>
</reference>
<dbReference type="STRING" id="483218.BACPEC_00434"/>
<protein>
    <submittedName>
        <fullName evidence="2">Uncharacterized protein</fullName>
    </submittedName>
</protein>
<dbReference type="HOGENOM" id="CLU_1764363_0_0_9"/>
<keyword evidence="1" id="KW-0472">Membrane</keyword>
<accession>B7AP30</accession>
<evidence type="ECO:0000313" key="3">
    <source>
        <dbReference type="Proteomes" id="UP000003136"/>
    </source>
</evidence>
<dbReference type="EMBL" id="ABVQ01000034">
    <property type="protein sequence ID" value="EEC58304.1"/>
    <property type="molecule type" value="Genomic_DNA"/>
</dbReference>
<proteinExistence type="predicted"/>
<feature type="transmembrane region" description="Helical" evidence="1">
    <location>
        <begin position="12"/>
        <end position="32"/>
    </location>
</feature>
<reference evidence="2 3" key="1">
    <citation type="submission" date="2008-11" db="EMBL/GenBank/DDBJ databases">
        <title>Draft genome sequence of Bacteroides pectinophilus (ATCC 43243).</title>
        <authorList>
            <person name="Sudarsanam P."/>
            <person name="Ley R."/>
            <person name="Guruge J."/>
            <person name="Turnbaugh P.J."/>
            <person name="Mahowald M."/>
            <person name="Liep D."/>
            <person name="Gordon J."/>
        </authorList>
    </citation>
    <scope>NUCLEOTIDE SEQUENCE [LARGE SCALE GENOMIC DNA]</scope>
    <source>
        <strain evidence="2 3">ATCC 43243</strain>
    </source>
</reference>
<evidence type="ECO:0000256" key="1">
    <source>
        <dbReference type="SAM" id="Phobius"/>
    </source>
</evidence>
<keyword evidence="3" id="KW-1185">Reference proteome</keyword>
<name>B7AP30_9FIRM</name>